<dbReference type="PANTHER" id="PTHR30222:SF17">
    <property type="entry name" value="SPERMIDINE_PUTRESCINE-BINDING PERIPLASMIC PROTEIN"/>
    <property type="match status" value="1"/>
</dbReference>
<dbReference type="STRING" id="40148.A0A0D9ZQ70"/>
<name>A0A0D9ZQ70_9ORYZ</name>
<dbReference type="GO" id="GO:0015846">
    <property type="term" value="P:polyamine transport"/>
    <property type="evidence" value="ECO:0007669"/>
    <property type="project" value="InterPro"/>
</dbReference>
<dbReference type="eggNOG" id="ENOG502QUR6">
    <property type="taxonomic scope" value="Eukaryota"/>
</dbReference>
<dbReference type="SUPFAM" id="SSF53850">
    <property type="entry name" value="Periplasmic binding protein-like II"/>
    <property type="match status" value="1"/>
</dbReference>
<dbReference type="GO" id="GO:0019808">
    <property type="term" value="F:polyamine binding"/>
    <property type="evidence" value="ECO:0007669"/>
    <property type="project" value="InterPro"/>
</dbReference>
<dbReference type="PANTHER" id="PTHR30222">
    <property type="entry name" value="SPERMIDINE/PUTRESCINE-BINDING PERIPLASMIC PROTEIN"/>
    <property type="match status" value="1"/>
</dbReference>
<dbReference type="AlphaFoldDB" id="A0A0D9ZQ70"/>
<dbReference type="Pfam" id="PF13343">
    <property type="entry name" value="SBP_bac_6"/>
    <property type="match status" value="1"/>
</dbReference>
<dbReference type="Gene3D" id="3.40.190.10">
    <property type="entry name" value="Periplasmic binding protein-like II"/>
    <property type="match status" value="1"/>
</dbReference>
<keyword evidence="2" id="KW-0813">Transport</keyword>
<dbReference type="GO" id="GO:0009657">
    <property type="term" value="P:plastid organization"/>
    <property type="evidence" value="ECO:0007669"/>
    <property type="project" value="EnsemblPlants"/>
</dbReference>
<keyword evidence="4" id="KW-0574">Periplasm</keyword>
<organism evidence="5">
    <name type="scientific">Oryza glumipatula</name>
    <dbReference type="NCBI Taxonomy" id="40148"/>
    <lineage>
        <taxon>Eukaryota</taxon>
        <taxon>Viridiplantae</taxon>
        <taxon>Streptophyta</taxon>
        <taxon>Embryophyta</taxon>
        <taxon>Tracheophyta</taxon>
        <taxon>Spermatophyta</taxon>
        <taxon>Magnoliopsida</taxon>
        <taxon>Liliopsida</taxon>
        <taxon>Poales</taxon>
        <taxon>Poaceae</taxon>
        <taxon>BOP clade</taxon>
        <taxon>Oryzoideae</taxon>
        <taxon>Oryzeae</taxon>
        <taxon>Oryzinae</taxon>
        <taxon>Oryza</taxon>
    </lineage>
</organism>
<sequence>MEGKPLLFPHPRIPVAALVPNHLPRRPRASGILLLLGDRRPRQLGVALRRRPRRHQAETAPPSRRGGGGCWGRWAARAAAGLVLHLAVCSVALLFPTYARACVGGALPPPPPAAAMAAEEEDDDEEWKVALQQWKSKTYSLSVPLRVVALRGSFPPAWIKDFVEAQGKRLKFSPEFRTNLDVLYSEMSQCLDKGQLQQKSAMAADVVSIGDSWLGYAIRKGLVEPVKNAEEQDWFQSLSNRWKIHLCRNRNGEVDPNGSIWAVPYRWGTVVIAYKKNKFKRHNLKPIQDWGDLWRPELAGKISMVDSPREVIGAVLKHLGSSYNTNDMESEITGGRETVLESLTQLQNQVQLFDSTNYLKSFGVGDVWVAVGWSSDVIPAAKRMSDVAVVVPKSGSSLWADLWAIPSATKFQTDRIGGRTRGPSPLINQWFDFCLQSARSLPFRQDVIPGASPLFLEKPVPEVPQERNKRKPKLETNLVRGAPPLEILEKCEFLEPLSEKALDDYQWLITRMQIPNRVRYPSFRIRFLCILSPEQFVE</sequence>
<proteinExistence type="predicted"/>
<protein>
    <submittedName>
        <fullName evidence="5">Uncharacterized protein</fullName>
    </submittedName>
</protein>
<dbReference type="EnsemblPlants" id="OGLUM04G24070.1">
    <property type="protein sequence ID" value="OGLUM04G24070.1"/>
    <property type="gene ID" value="OGLUM04G24070"/>
</dbReference>
<reference evidence="5" key="2">
    <citation type="submission" date="2018-05" db="EMBL/GenBank/DDBJ databases">
        <title>OgluRS3 (Oryza glumaepatula Reference Sequence Version 3).</title>
        <authorList>
            <person name="Zhang J."/>
            <person name="Kudrna D."/>
            <person name="Lee S."/>
            <person name="Talag J."/>
            <person name="Welchert J."/>
            <person name="Wing R.A."/>
        </authorList>
    </citation>
    <scope>NUCLEOTIDE SEQUENCE [LARGE SCALE GENOMIC DNA]</scope>
</reference>
<dbReference type="CDD" id="cd13661">
    <property type="entry name" value="PBP2_PotD_PotF_like_1"/>
    <property type="match status" value="1"/>
</dbReference>
<dbReference type="PRINTS" id="PR00909">
    <property type="entry name" value="SPERMDNBNDNG"/>
</dbReference>
<reference evidence="5" key="1">
    <citation type="submission" date="2015-04" db="UniProtKB">
        <authorList>
            <consortium name="EnsemblPlants"/>
        </authorList>
    </citation>
    <scope>IDENTIFICATION</scope>
</reference>
<evidence type="ECO:0000256" key="2">
    <source>
        <dbReference type="ARBA" id="ARBA00022448"/>
    </source>
</evidence>
<evidence type="ECO:0000256" key="3">
    <source>
        <dbReference type="ARBA" id="ARBA00022729"/>
    </source>
</evidence>
<dbReference type="InterPro" id="IPR001188">
    <property type="entry name" value="Sperm_putr-bd"/>
</dbReference>
<evidence type="ECO:0000256" key="4">
    <source>
        <dbReference type="ARBA" id="ARBA00022764"/>
    </source>
</evidence>
<keyword evidence="3" id="KW-0732">Signal</keyword>
<dbReference type="Proteomes" id="UP000026961">
    <property type="component" value="Chromosome 4"/>
</dbReference>
<dbReference type="Gramene" id="OGLUM04G24070.1">
    <property type="protein sequence ID" value="OGLUM04G24070.1"/>
    <property type="gene ID" value="OGLUM04G24070"/>
</dbReference>
<comment type="subcellular location">
    <subcellularLocation>
        <location evidence="1">Periplasm</location>
    </subcellularLocation>
</comment>
<dbReference type="GO" id="GO:0009507">
    <property type="term" value="C:chloroplast"/>
    <property type="evidence" value="ECO:0007669"/>
    <property type="project" value="EnsemblPlants"/>
</dbReference>
<evidence type="ECO:0000313" key="6">
    <source>
        <dbReference type="Proteomes" id="UP000026961"/>
    </source>
</evidence>
<evidence type="ECO:0000256" key="1">
    <source>
        <dbReference type="ARBA" id="ARBA00004418"/>
    </source>
</evidence>
<accession>A0A0D9ZQ70</accession>
<keyword evidence="6" id="KW-1185">Reference proteome</keyword>
<evidence type="ECO:0000313" key="5">
    <source>
        <dbReference type="EnsemblPlants" id="OGLUM04G24070.1"/>
    </source>
</evidence>